<sequence length="29" mass="3247">MKAMILSGGRGKRLRPLTDTIPKPLIRIN</sequence>
<dbReference type="Pfam" id="PF00483">
    <property type="entry name" value="NTP_transferase"/>
    <property type="match status" value="1"/>
</dbReference>
<protein>
    <recommendedName>
        <fullName evidence="1">Nucleotidyl transferase domain-containing protein</fullName>
    </recommendedName>
</protein>
<dbReference type="AlphaFoldDB" id="A0A381ZVX2"/>
<feature type="domain" description="Nucleotidyl transferase" evidence="1">
    <location>
        <begin position="2"/>
        <end position="28"/>
    </location>
</feature>
<dbReference type="EMBL" id="UINC01022845">
    <property type="protein sequence ID" value="SVA93309.1"/>
    <property type="molecule type" value="Genomic_DNA"/>
</dbReference>
<dbReference type="SUPFAM" id="SSF53448">
    <property type="entry name" value="Nucleotide-diphospho-sugar transferases"/>
    <property type="match status" value="1"/>
</dbReference>
<dbReference type="InterPro" id="IPR005835">
    <property type="entry name" value="NTP_transferase_dom"/>
</dbReference>
<dbReference type="InterPro" id="IPR029044">
    <property type="entry name" value="Nucleotide-diphossugar_trans"/>
</dbReference>
<name>A0A381ZVX2_9ZZZZ</name>
<dbReference type="Gene3D" id="3.90.550.10">
    <property type="entry name" value="Spore Coat Polysaccharide Biosynthesis Protein SpsA, Chain A"/>
    <property type="match status" value="1"/>
</dbReference>
<accession>A0A381ZVX2</accession>
<evidence type="ECO:0000313" key="2">
    <source>
        <dbReference type="EMBL" id="SVA93309.1"/>
    </source>
</evidence>
<reference evidence="2" key="1">
    <citation type="submission" date="2018-05" db="EMBL/GenBank/DDBJ databases">
        <authorList>
            <person name="Lanie J.A."/>
            <person name="Ng W.-L."/>
            <person name="Kazmierczak K.M."/>
            <person name="Andrzejewski T.M."/>
            <person name="Davidsen T.M."/>
            <person name="Wayne K.J."/>
            <person name="Tettelin H."/>
            <person name="Glass J.I."/>
            <person name="Rusch D."/>
            <person name="Podicherti R."/>
            <person name="Tsui H.-C.T."/>
            <person name="Winkler M.E."/>
        </authorList>
    </citation>
    <scope>NUCLEOTIDE SEQUENCE</scope>
</reference>
<feature type="non-terminal residue" evidence="2">
    <location>
        <position position="29"/>
    </location>
</feature>
<organism evidence="2">
    <name type="scientific">marine metagenome</name>
    <dbReference type="NCBI Taxonomy" id="408172"/>
    <lineage>
        <taxon>unclassified sequences</taxon>
        <taxon>metagenomes</taxon>
        <taxon>ecological metagenomes</taxon>
    </lineage>
</organism>
<gene>
    <name evidence="2" type="ORF">METZ01_LOCUS146163</name>
</gene>
<evidence type="ECO:0000259" key="1">
    <source>
        <dbReference type="Pfam" id="PF00483"/>
    </source>
</evidence>
<proteinExistence type="predicted"/>